<dbReference type="InterPro" id="IPR029044">
    <property type="entry name" value="Nucleotide-diphossugar_trans"/>
</dbReference>
<evidence type="ECO:0000313" key="4">
    <source>
        <dbReference type="Proteomes" id="UP001326715"/>
    </source>
</evidence>
<proteinExistence type="predicted"/>
<dbReference type="Gene3D" id="3.90.550.10">
    <property type="entry name" value="Spore Coat Polysaccharide Biosynthesis Protein SpsA, Chain A"/>
    <property type="match status" value="1"/>
</dbReference>
<reference evidence="1 3" key="1">
    <citation type="submission" date="2016-11" db="EMBL/GenBank/DDBJ databases">
        <authorList>
            <person name="Jaros S."/>
            <person name="Januszkiewicz K."/>
            <person name="Wedrychowicz H."/>
        </authorList>
    </citation>
    <scope>NUCLEOTIDE SEQUENCE [LARGE SCALE GENOMIC DNA]</scope>
    <source>
        <strain evidence="1 3">DSM 784</strain>
    </source>
</reference>
<dbReference type="RefSeq" id="WP_072362903.1">
    <property type="nucleotide sequence ID" value="NZ_CBHWAX010000062.1"/>
</dbReference>
<dbReference type="STRING" id="1004.SAMN05661012_03910"/>
<reference evidence="2 4" key="2">
    <citation type="submission" date="2023-11" db="EMBL/GenBank/DDBJ databases">
        <title>MicrobeMod: A computational toolkit for identifying prokaryotic methylation and restriction-modification with nanopore sequencing.</title>
        <authorList>
            <person name="Crits-Christoph A."/>
            <person name="Kang S.C."/>
            <person name="Lee H."/>
            <person name="Ostrov N."/>
        </authorList>
    </citation>
    <scope>NUCLEOTIDE SEQUENCE [LARGE SCALE GENOMIC DNA]</scope>
    <source>
        <strain evidence="2 4">ATCC 23090</strain>
    </source>
</reference>
<dbReference type="Proteomes" id="UP001326715">
    <property type="component" value="Chromosome"/>
</dbReference>
<dbReference type="Proteomes" id="UP000183788">
    <property type="component" value="Unassembled WGS sequence"/>
</dbReference>
<dbReference type="EMBL" id="CP140154">
    <property type="protein sequence ID" value="WQG87123.1"/>
    <property type="molecule type" value="Genomic_DNA"/>
</dbReference>
<sequence length="316" mass="36965">MYQVKSPILFLAFNRLDTTIPVFEKIASVQPHRLYIACDGAREKKGEAEAVEKVRNWLLHRIDWPCDVQTLFREENLGCRNAVSGAINWFFEHEERGIILEDDCLPETSFFKFCDELLEKYDTTPDVMSIGGTNYLDNHPGYPESYHFSNYFHCWGWATWRRAWSKYDVTLSRWPAFKNNHGLSGLPHSNFVFNRYWKRTLDLVYNGRINTWDYQMAFTVWAEGGVCIAPAVNMIRNIGFSESATHTIDEDHKHANRKSAEIPFPLQHPNTTKPNVILDKKENTLCFEMSLVTEMKELLRPRLSKVKRNVMNRFAK</sequence>
<accession>A0A1K1RKI6</accession>
<dbReference type="SUPFAM" id="SSF53448">
    <property type="entry name" value="Nucleotide-diphospho-sugar transferases"/>
    <property type="match status" value="1"/>
</dbReference>
<evidence type="ECO:0000313" key="2">
    <source>
        <dbReference type="EMBL" id="WQG87123.1"/>
    </source>
</evidence>
<evidence type="ECO:0008006" key="5">
    <source>
        <dbReference type="Google" id="ProtNLM"/>
    </source>
</evidence>
<evidence type="ECO:0000313" key="3">
    <source>
        <dbReference type="Proteomes" id="UP000183788"/>
    </source>
</evidence>
<dbReference type="OrthoDB" id="9785375at2"/>
<organism evidence="1 3">
    <name type="scientific">Chitinophaga sancti</name>
    <dbReference type="NCBI Taxonomy" id="1004"/>
    <lineage>
        <taxon>Bacteria</taxon>
        <taxon>Pseudomonadati</taxon>
        <taxon>Bacteroidota</taxon>
        <taxon>Chitinophagia</taxon>
        <taxon>Chitinophagales</taxon>
        <taxon>Chitinophagaceae</taxon>
        <taxon>Chitinophaga</taxon>
    </lineage>
</organism>
<evidence type="ECO:0000313" key="1">
    <source>
        <dbReference type="EMBL" id="SFW72307.1"/>
    </source>
</evidence>
<keyword evidence="4" id="KW-1185">Reference proteome</keyword>
<dbReference type="AlphaFoldDB" id="A0A1K1RKI6"/>
<name>A0A1K1RKI6_9BACT</name>
<protein>
    <recommendedName>
        <fullName evidence="5">Nucleotide-diphospho-sugar transferase</fullName>
    </recommendedName>
</protein>
<dbReference type="EMBL" id="FPIZ01000012">
    <property type="protein sequence ID" value="SFW72307.1"/>
    <property type="molecule type" value="Genomic_DNA"/>
</dbReference>
<gene>
    <name evidence="1" type="ORF">SAMN05661012_03910</name>
    <name evidence="2" type="ORF">SR876_19575</name>
</gene>